<dbReference type="PATRIC" id="fig|1638788.3.peg.4871"/>
<keyword evidence="2" id="KW-1185">Reference proteome</keyword>
<name>A0A0K1S6F8_9CHRO</name>
<reference evidence="1 2" key="1">
    <citation type="journal article" date="2016" name="Stand. Genomic Sci.">
        <title>Complete genome sequence and genomic characterization of Microcystis panniformis FACHB 1757 by third-generation sequencing.</title>
        <authorList>
            <person name="Zhang J.Y."/>
            <person name="Guan R."/>
            <person name="Zhang H.J."/>
            <person name="Li H."/>
            <person name="Xiao P."/>
            <person name="Yu G.L."/>
            <person name="Du L."/>
            <person name="Cao D.M."/>
            <person name="Zhu B.C."/>
            <person name="Li R.H."/>
            <person name="Lu Z.H."/>
        </authorList>
    </citation>
    <scope>NUCLEOTIDE SEQUENCE [LARGE SCALE GENOMIC DNA]</scope>
    <source>
        <strain evidence="1 2">FACHB-1757</strain>
    </source>
</reference>
<dbReference type="EMBL" id="CP011339">
    <property type="protein sequence ID" value="AKV69714.1"/>
    <property type="molecule type" value="Genomic_DNA"/>
</dbReference>
<sequence>MPVSDSYHDSLIESLKDSHYAAVYLETHLEGDEYEFESELLRLAFNHVLEVLGPQNLTPEQIKIQAQQLEELMQKPAPEAMNQLTSWLQALGLKLTIMIAPKMPEINHENDAVSSIKITG</sequence>
<dbReference type="KEGG" id="mpk:VL20_4829"/>
<gene>
    <name evidence="1" type="ORF">VL20_4829</name>
</gene>
<evidence type="ECO:0000313" key="1">
    <source>
        <dbReference type="EMBL" id="AKV69714.1"/>
    </source>
</evidence>
<protein>
    <submittedName>
        <fullName evidence="1">Uncharacterized protein</fullName>
    </submittedName>
</protein>
<evidence type="ECO:0000313" key="2">
    <source>
        <dbReference type="Proteomes" id="UP000068167"/>
    </source>
</evidence>
<dbReference type="RefSeq" id="WP_052277554.1">
    <property type="nucleotide sequence ID" value="NZ_CP011339.1"/>
</dbReference>
<organism evidence="1 2">
    <name type="scientific">Microcystis panniformis FACHB-1757</name>
    <dbReference type="NCBI Taxonomy" id="1638788"/>
    <lineage>
        <taxon>Bacteria</taxon>
        <taxon>Bacillati</taxon>
        <taxon>Cyanobacteriota</taxon>
        <taxon>Cyanophyceae</taxon>
        <taxon>Oscillatoriophycideae</taxon>
        <taxon>Chroococcales</taxon>
        <taxon>Microcystaceae</taxon>
        <taxon>Microcystis</taxon>
    </lineage>
</organism>
<dbReference type="AlphaFoldDB" id="A0A0K1S6F8"/>
<accession>A0A0K1S6F8</accession>
<dbReference type="Proteomes" id="UP000068167">
    <property type="component" value="Chromosome"/>
</dbReference>
<proteinExistence type="predicted"/>